<dbReference type="InterPro" id="IPR035269">
    <property type="entry name" value="PSMD9"/>
</dbReference>
<evidence type="ECO:0000256" key="3">
    <source>
        <dbReference type="SAM" id="MobiDB-lite"/>
    </source>
</evidence>
<feature type="coiled-coil region" evidence="2">
    <location>
        <begin position="8"/>
        <end position="35"/>
    </location>
</feature>
<dbReference type="OMA" id="DWGGRGM"/>
<accession>A0A8J5XA53</accession>
<dbReference type="InterPro" id="IPR036034">
    <property type="entry name" value="PDZ_sf"/>
</dbReference>
<keyword evidence="6" id="KW-1185">Reference proteome</keyword>
<dbReference type="EMBL" id="JAGTXO010000019">
    <property type="protein sequence ID" value="KAG8462693.1"/>
    <property type="molecule type" value="Genomic_DNA"/>
</dbReference>
<feature type="compositionally biased region" description="Low complexity" evidence="3">
    <location>
        <begin position="113"/>
        <end position="123"/>
    </location>
</feature>
<dbReference type="GO" id="GO:0070682">
    <property type="term" value="P:proteasome regulatory particle assembly"/>
    <property type="evidence" value="ECO:0007669"/>
    <property type="project" value="InterPro"/>
</dbReference>
<dbReference type="GO" id="GO:0005737">
    <property type="term" value="C:cytoplasm"/>
    <property type="evidence" value="ECO:0007669"/>
    <property type="project" value="TreeGrafter"/>
</dbReference>
<dbReference type="AlphaFoldDB" id="A0A8J5XA53"/>
<dbReference type="OrthoDB" id="72325at2759"/>
<dbReference type="GO" id="GO:0005634">
    <property type="term" value="C:nucleus"/>
    <property type="evidence" value="ECO:0007669"/>
    <property type="project" value="TreeGrafter"/>
</dbReference>
<gene>
    <name evidence="5" type="ORF">KFE25_004669</name>
</gene>
<feature type="domain" description="Nas2 N-terminal" evidence="4">
    <location>
        <begin position="16"/>
        <end position="94"/>
    </location>
</feature>
<reference evidence="5" key="1">
    <citation type="submission" date="2021-05" db="EMBL/GenBank/DDBJ databases">
        <title>The genome of the haptophyte Pavlova lutheri (Diacronema luteri, Pavlovales) - a model for lipid biosynthesis in eukaryotic algae.</title>
        <authorList>
            <person name="Hulatt C.J."/>
            <person name="Posewitz M.C."/>
        </authorList>
    </citation>
    <scope>NUCLEOTIDE SEQUENCE</scope>
    <source>
        <strain evidence="5">NIVA-4/92</strain>
    </source>
</reference>
<evidence type="ECO:0000259" key="4">
    <source>
        <dbReference type="Pfam" id="PF18265"/>
    </source>
</evidence>
<keyword evidence="2" id="KW-0175">Coiled coil</keyword>
<organism evidence="5 6">
    <name type="scientific">Diacronema lutheri</name>
    <name type="common">Unicellular marine alga</name>
    <name type="synonym">Monochrysis lutheri</name>
    <dbReference type="NCBI Taxonomy" id="2081491"/>
    <lineage>
        <taxon>Eukaryota</taxon>
        <taxon>Haptista</taxon>
        <taxon>Haptophyta</taxon>
        <taxon>Pavlovophyceae</taxon>
        <taxon>Pavlovales</taxon>
        <taxon>Pavlovaceae</taxon>
        <taxon>Diacronema</taxon>
    </lineage>
</organism>
<keyword evidence="1" id="KW-0143">Chaperone</keyword>
<dbReference type="SUPFAM" id="SSF50156">
    <property type="entry name" value="PDZ domain-like"/>
    <property type="match status" value="1"/>
</dbReference>
<dbReference type="FunFam" id="2.30.42.10:FF:000107">
    <property type="entry name" value="26S proteasome non-ATPase regulatory subunit 9"/>
    <property type="match status" value="1"/>
</dbReference>
<evidence type="ECO:0000313" key="5">
    <source>
        <dbReference type="EMBL" id="KAG8462693.1"/>
    </source>
</evidence>
<evidence type="ECO:0000256" key="2">
    <source>
        <dbReference type="SAM" id="Coils"/>
    </source>
</evidence>
<protein>
    <recommendedName>
        <fullName evidence="4">Nas2 N-terminal domain-containing protein</fullName>
    </recommendedName>
</protein>
<feature type="region of interest" description="Disordered" evidence="3">
    <location>
        <begin position="113"/>
        <end position="132"/>
    </location>
</feature>
<proteinExistence type="predicted"/>
<comment type="caution">
    <text evidence="5">The sequence shown here is derived from an EMBL/GenBank/DDBJ whole genome shotgun (WGS) entry which is preliminary data.</text>
</comment>
<dbReference type="Pfam" id="PF18265">
    <property type="entry name" value="Nas2_N"/>
    <property type="match status" value="1"/>
</dbReference>
<sequence length="244" mass="25357">MADTASTEAQMKEELRSMMASMRQLEEEISQTVAALSAPGLGGLRGPLVDVDGFPRADVDVHGTRTLRNQHARLDTDHKALMAQIERRLVAMHALPAHLRAPAAAPKPQLMGAAATTAASPPQAGGGSGGDDVAMLDADSDDEAFALVDEVASGGPAECSGLRVGDSLVRFGTVGARTAEPLGAVARAVGAAEAASEAIELVVRRRAPPAVDELVRLTLRPQRWQGRGLLGCHLCPLAPAELTQ</sequence>
<name>A0A8J5XA53_DIALT</name>
<dbReference type="PANTHER" id="PTHR12651">
    <property type="entry name" value="26S PROTEASOME NON-ATPASE REGULATORY SUBUNIT 9"/>
    <property type="match status" value="1"/>
</dbReference>
<dbReference type="Gene3D" id="6.10.140.1710">
    <property type="match status" value="1"/>
</dbReference>
<dbReference type="PANTHER" id="PTHR12651:SF1">
    <property type="entry name" value="26S PROTEASOME NON-ATPASE REGULATORY SUBUNIT 9"/>
    <property type="match status" value="1"/>
</dbReference>
<dbReference type="Proteomes" id="UP000751190">
    <property type="component" value="Unassembled WGS sequence"/>
</dbReference>
<evidence type="ECO:0000313" key="6">
    <source>
        <dbReference type="Proteomes" id="UP000751190"/>
    </source>
</evidence>
<dbReference type="InterPro" id="IPR040815">
    <property type="entry name" value="Nas2_N"/>
</dbReference>
<dbReference type="Gene3D" id="2.30.42.10">
    <property type="match status" value="1"/>
</dbReference>
<evidence type="ECO:0000256" key="1">
    <source>
        <dbReference type="ARBA" id="ARBA00023186"/>
    </source>
</evidence>